<dbReference type="InterPro" id="IPR008942">
    <property type="entry name" value="ENTH_VHS"/>
</dbReference>
<feature type="compositionally biased region" description="Low complexity" evidence="1">
    <location>
        <begin position="423"/>
        <end position="433"/>
    </location>
</feature>
<feature type="compositionally biased region" description="Polar residues" evidence="1">
    <location>
        <begin position="475"/>
        <end position="490"/>
    </location>
</feature>
<reference evidence="4" key="1">
    <citation type="journal article" date="2009" name="Genome Res.">
        <title>Comparative genomic analyses of the human fungal pathogens Coccidioides and their relatives.</title>
        <authorList>
            <person name="Sharpton T.J."/>
            <person name="Stajich J.E."/>
            <person name="Rounsley S.D."/>
            <person name="Gardner M.J."/>
            <person name="Wortman J.R."/>
            <person name="Jordar V.S."/>
            <person name="Maiti R."/>
            <person name="Kodira C.D."/>
            <person name="Neafsey D.E."/>
            <person name="Zeng Q."/>
            <person name="Hung C.-Y."/>
            <person name="McMahan C."/>
            <person name="Muszewska A."/>
            <person name="Grynberg M."/>
            <person name="Mandel M.A."/>
            <person name="Kellner E.M."/>
            <person name="Barker B.M."/>
            <person name="Galgiani J.N."/>
            <person name="Orbach M.J."/>
            <person name="Kirkland T.N."/>
            <person name="Cole G.T."/>
            <person name="Henn M.R."/>
            <person name="Birren B.W."/>
            <person name="Taylor J.W."/>
        </authorList>
    </citation>
    <scope>NUCLEOTIDE SEQUENCE [LARGE SCALE GENOMIC DNA]</scope>
    <source>
        <strain evidence="4">UAMH 1704</strain>
    </source>
</reference>
<feature type="compositionally biased region" description="Pro residues" evidence="1">
    <location>
        <begin position="443"/>
        <end position="465"/>
    </location>
</feature>
<feature type="compositionally biased region" description="Basic residues" evidence="1">
    <location>
        <begin position="288"/>
        <end position="297"/>
    </location>
</feature>
<proteinExistence type="predicted"/>
<feature type="compositionally biased region" description="Pro residues" evidence="1">
    <location>
        <begin position="405"/>
        <end position="422"/>
    </location>
</feature>
<dbReference type="GeneID" id="8441498"/>
<dbReference type="Pfam" id="PF04818">
    <property type="entry name" value="CID"/>
    <property type="match status" value="1"/>
</dbReference>
<dbReference type="AlphaFoldDB" id="C4JM43"/>
<feature type="domain" description="CID" evidence="2">
    <location>
        <begin position="1"/>
        <end position="143"/>
    </location>
</feature>
<keyword evidence="4" id="KW-1185">Reference proteome</keyword>
<feature type="compositionally biased region" description="Basic and acidic residues" evidence="1">
    <location>
        <begin position="326"/>
        <end position="348"/>
    </location>
</feature>
<dbReference type="PANTHER" id="PTHR12323">
    <property type="entry name" value="SR-RELATED CTD ASSOCIATED FACTOR 6"/>
    <property type="match status" value="1"/>
</dbReference>
<feature type="compositionally biased region" description="Polar residues" evidence="1">
    <location>
        <begin position="395"/>
        <end position="404"/>
    </location>
</feature>
<organism evidence="3 4">
    <name type="scientific">Uncinocarpus reesii (strain UAMH 1704)</name>
    <dbReference type="NCBI Taxonomy" id="336963"/>
    <lineage>
        <taxon>Eukaryota</taxon>
        <taxon>Fungi</taxon>
        <taxon>Dikarya</taxon>
        <taxon>Ascomycota</taxon>
        <taxon>Pezizomycotina</taxon>
        <taxon>Eurotiomycetes</taxon>
        <taxon>Eurotiomycetidae</taxon>
        <taxon>Onygenales</taxon>
        <taxon>Onygenaceae</taxon>
        <taxon>Uncinocarpus</taxon>
    </lineage>
</organism>
<evidence type="ECO:0000259" key="2">
    <source>
        <dbReference type="PROSITE" id="PS51391"/>
    </source>
</evidence>
<feature type="compositionally biased region" description="Gly residues" evidence="1">
    <location>
        <begin position="544"/>
        <end position="558"/>
    </location>
</feature>
<gene>
    <name evidence="3" type="ORF">UREG_03901</name>
</gene>
<dbReference type="InParanoid" id="C4JM43"/>
<evidence type="ECO:0000313" key="4">
    <source>
        <dbReference type="Proteomes" id="UP000002058"/>
    </source>
</evidence>
<dbReference type="Proteomes" id="UP000002058">
    <property type="component" value="Unassembled WGS sequence"/>
</dbReference>
<dbReference type="EMBL" id="CH476616">
    <property type="protein sequence ID" value="EEP79055.1"/>
    <property type="molecule type" value="Genomic_DNA"/>
</dbReference>
<dbReference type="OMA" id="NYQGQWP"/>
<protein>
    <recommendedName>
        <fullName evidence="2">CID domain-containing protein</fullName>
    </recommendedName>
</protein>
<dbReference type="KEGG" id="ure:UREG_03901"/>
<dbReference type="InterPro" id="IPR006569">
    <property type="entry name" value="CID_dom"/>
</dbReference>
<dbReference type="GO" id="GO:0006874">
    <property type="term" value="P:intracellular calcium ion homeostasis"/>
    <property type="evidence" value="ECO:0007669"/>
    <property type="project" value="TreeGrafter"/>
</dbReference>
<name>C4JM43_UNCRE</name>
<dbReference type="PROSITE" id="PS51391">
    <property type="entry name" value="CID"/>
    <property type="match status" value="1"/>
</dbReference>
<dbReference type="GO" id="GO:0048471">
    <property type="term" value="C:perinuclear region of cytoplasm"/>
    <property type="evidence" value="ECO:0007669"/>
    <property type="project" value="TreeGrafter"/>
</dbReference>
<dbReference type="RefSeq" id="XP_002544384.1">
    <property type="nucleotide sequence ID" value="XM_002544338.1"/>
</dbReference>
<dbReference type="OrthoDB" id="21470at2759"/>
<evidence type="ECO:0000313" key="3">
    <source>
        <dbReference type="EMBL" id="EEP79055.1"/>
    </source>
</evidence>
<evidence type="ECO:0000256" key="1">
    <source>
        <dbReference type="SAM" id="MobiDB-lite"/>
    </source>
</evidence>
<feature type="region of interest" description="Disordered" evidence="1">
    <location>
        <begin position="287"/>
        <end position="558"/>
    </location>
</feature>
<dbReference type="Gene3D" id="1.25.40.90">
    <property type="match status" value="1"/>
</dbReference>
<dbReference type="PANTHER" id="PTHR12323:SF0">
    <property type="entry name" value="CALCIUM HOMEOSTASIS ENDOPLASMIC RETICULUM PROTEIN"/>
    <property type="match status" value="1"/>
</dbReference>
<sequence length="558" mass="61175">MTSHQLAIAKASFSAGLLRPDPTSVPRDRIIEFHDALDTMLAHCSPANIQTSSKRKRLHILYLLNDLLHHTKYHSETALSFVTLTGSLQPCLVELFALAAQFDREKNPKHFRRLTELLDIWEENGYYSSGYVDKLRETVANPGLRDALSSQSAGNGTDAEPGKPLLPKDVPYIIPATHGDPTAPYHELPTGNLLPHIIPNSSVPIKPQSVKALQLDAGPAEESLIRAVKSLLDDVDQIYGTRGADPDTVTEIDIDELGQIITRDATTGEFIDADAYYGWSRSFCQKMQQRKSGKSRSRSSSQSHSDATDRSRSRSRSYTPIKRRRYSDSRSIENERRSRSPESSDSPRYRRRNLYSRSPSHSRSPPRRRRLSHSRSGSYSPPAGPRRPFSPPRIQQKSAFSGASQPPPPPPPPPAPLQPPFNIPQQFNPQRQPSGSPSAGMFVPPPRPPGYHGPWPPPPPPPPPALHNQHGFSGGTSFPQAMNMSSNVPGFSQPFMPPMPGAPFVPPPPPPGQSQQGHGLNPAQGQHGAFQFPPTHPGQSSGQGYHGGSGGWSRGAWS</sequence>
<dbReference type="VEuPathDB" id="FungiDB:UREG_03901"/>
<dbReference type="eggNOG" id="KOG4368">
    <property type="taxonomic scope" value="Eukaryota"/>
</dbReference>
<feature type="compositionally biased region" description="Pro residues" evidence="1">
    <location>
        <begin position="495"/>
        <end position="512"/>
    </location>
</feature>
<feature type="compositionally biased region" description="Pro residues" evidence="1">
    <location>
        <begin position="382"/>
        <end position="391"/>
    </location>
</feature>
<accession>C4JM43</accession>
<feature type="region of interest" description="Disordered" evidence="1">
    <location>
        <begin position="146"/>
        <end position="166"/>
    </location>
</feature>
<dbReference type="STRING" id="336963.C4JM43"/>
<dbReference type="HOGENOM" id="CLU_021915_1_0_1"/>
<feature type="compositionally biased region" description="Basic residues" evidence="1">
    <location>
        <begin position="364"/>
        <end position="373"/>
    </location>
</feature>